<name>A0A412WLM0_9BACT</name>
<keyword evidence="1" id="KW-0812">Transmembrane</keyword>
<evidence type="ECO:0000313" key="4">
    <source>
        <dbReference type="Proteomes" id="UP000283426"/>
    </source>
</evidence>
<dbReference type="AlphaFoldDB" id="A0A412WLM0"/>
<dbReference type="InterPro" id="IPR058916">
    <property type="entry name" value="PH_40"/>
</dbReference>
<keyword evidence="1" id="KW-1133">Transmembrane helix</keyword>
<evidence type="ECO:0000259" key="2">
    <source>
        <dbReference type="Pfam" id="PF26566"/>
    </source>
</evidence>
<sequence length="171" mass="20766">MHLEYNYRNQMEGFRWWLEMMVMVIILYIILWHLGYVDMEHWKLYLFCAFMPYFLMLTVPMLVLHIRYYLRNRGQVIDILDDHLILTKQNGERKEYLFSEIDEVVLHRSRAMEPGGGYAMSPIDRYSYLKLEFKDFDEPPVYITCFMHPDLDKVTMELKGVGMSIRRNVFL</sequence>
<protein>
    <recommendedName>
        <fullName evidence="2">PH domain-containing protein</fullName>
    </recommendedName>
</protein>
<dbReference type="Pfam" id="PF26566">
    <property type="entry name" value="PH_40"/>
    <property type="match status" value="1"/>
</dbReference>
<reference evidence="3 4" key="1">
    <citation type="submission" date="2018-08" db="EMBL/GenBank/DDBJ databases">
        <title>A genome reference for cultivated species of the human gut microbiota.</title>
        <authorList>
            <person name="Zou Y."/>
            <person name="Xue W."/>
            <person name="Luo G."/>
        </authorList>
    </citation>
    <scope>NUCLEOTIDE SEQUENCE [LARGE SCALE GENOMIC DNA]</scope>
    <source>
        <strain evidence="3 4">AF14-6AC</strain>
    </source>
</reference>
<accession>A0A412WLM0</accession>
<keyword evidence="1" id="KW-0472">Membrane</keyword>
<organism evidence="3 4">
    <name type="scientific">Odoribacter splanchnicus</name>
    <dbReference type="NCBI Taxonomy" id="28118"/>
    <lineage>
        <taxon>Bacteria</taxon>
        <taxon>Pseudomonadati</taxon>
        <taxon>Bacteroidota</taxon>
        <taxon>Bacteroidia</taxon>
        <taxon>Bacteroidales</taxon>
        <taxon>Odoribacteraceae</taxon>
        <taxon>Odoribacter</taxon>
    </lineage>
</organism>
<dbReference type="EMBL" id="QRYW01000010">
    <property type="protein sequence ID" value="RGV28060.1"/>
    <property type="molecule type" value="Genomic_DNA"/>
</dbReference>
<feature type="domain" description="PH" evidence="2">
    <location>
        <begin position="21"/>
        <end position="135"/>
    </location>
</feature>
<evidence type="ECO:0000256" key="1">
    <source>
        <dbReference type="SAM" id="Phobius"/>
    </source>
</evidence>
<proteinExistence type="predicted"/>
<feature type="transmembrane region" description="Helical" evidence="1">
    <location>
        <begin position="16"/>
        <end position="36"/>
    </location>
</feature>
<comment type="caution">
    <text evidence="3">The sequence shown here is derived from an EMBL/GenBank/DDBJ whole genome shotgun (WGS) entry which is preliminary data.</text>
</comment>
<evidence type="ECO:0000313" key="3">
    <source>
        <dbReference type="EMBL" id="RGV28060.1"/>
    </source>
</evidence>
<feature type="transmembrane region" description="Helical" evidence="1">
    <location>
        <begin position="42"/>
        <end position="64"/>
    </location>
</feature>
<dbReference type="Proteomes" id="UP000283426">
    <property type="component" value="Unassembled WGS sequence"/>
</dbReference>
<gene>
    <name evidence="3" type="ORF">DWW24_05915</name>
</gene>